<evidence type="ECO:0000313" key="3">
    <source>
        <dbReference type="Proteomes" id="UP000282311"/>
    </source>
</evidence>
<dbReference type="SUPFAM" id="SSF47413">
    <property type="entry name" value="lambda repressor-like DNA-binding domains"/>
    <property type="match status" value="1"/>
</dbReference>
<dbReference type="AlphaFoldDB" id="A0A3B0CN15"/>
<proteinExistence type="predicted"/>
<dbReference type="EMBL" id="RBAH01000001">
    <property type="protein sequence ID" value="RKN86572.1"/>
    <property type="molecule type" value="Genomic_DNA"/>
</dbReference>
<dbReference type="CDD" id="cd00093">
    <property type="entry name" value="HTH_XRE"/>
    <property type="match status" value="1"/>
</dbReference>
<dbReference type="Proteomes" id="UP000282311">
    <property type="component" value="Unassembled WGS sequence"/>
</dbReference>
<dbReference type="SMART" id="SM00530">
    <property type="entry name" value="HTH_XRE"/>
    <property type="match status" value="1"/>
</dbReference>
<reference evidence="2 3" key="1">
    <citation type="journal article" date="2007" name="Int. J. Syst. Evol. Microbiol.">
        <title>Paenibacillus ginsengarvi sp. nov., isolated from soil from ginseng cultivation.</title>
        <authorList>
            <person name="Yoon M.H."/>
            <person name="Ten L.N."/>
            <person name="Im W.T."/>
        </authorList>
    </citation>
    <scope>NUCLEOTIDE SEQUENCE [LARGE SCALE GENOMIC DNA]</scope>
    <source>
        <strain evidence="2 3">KCTC 13059</strain>
    </source>
</reference>
<dbReference type="OrthoDB" id="7568952at2"/>
<comment type="caution">
    <text evidence="2">The sequence shown here is derived from an EMBL/GenBank/DDBJ whole genome shotgun (WGS) entry which is preliminary data.</text>
</comment>
<gene>
    <name evidence="2" type="ORF">D7M11_00980</name>
</gene>
<feature type="domain" description="HTH cro/C1-type" evidence="1">
    <location>
        <begin position="9"/>
        <end position="63"/>
    </location>
</feature>
<dbReference type="GO" id="GO:0003677">
    <property type="term" value="F:DNA binding"/>
    <property type="evidence" value="ECO:0007669"/>
    <property type="project" value="InterPro"/>
</dbReference>
<dbReference type="InterPro" id="IPR010982">
    <property type="entry name" value="Lambda_DNA-bd_dom_sf"/>
</dbReference>
<protein>
    <submittedName>
        <fullName evidence="2">XRE family transcriptional regulator</fullName>
    </submittedName>
</protein>
<dbReference type="Gene3D" id="1.10.260.40">
    <property type="entry name" value="lambda repressor-like DNA-binding domains"/>
    <property type="match status" value="1"/>
</dbReference>
<dbReference type="Pfam" id="PF13443">
    <property type="entry name" value="HTH_26"/>
    <property type="match status" value="1"/>
</dbReference>
<name>A0A3B0CN15_9BACL</name>
<dbReference type="InterPro" id="IPR001387">
    <property type="entry name" value="Cro/C1-type_HTH"/>
</dbReference>
<evidence type="ECO:0000313" key="2">
    <source>
        <dbReference type="EMBL" id="RKN86572.1"/>
    </source>
</evidence>
<keyword evidence="3" id="KW-1185">Reference proteome</keyword>
<organism evidence="2 3">
    <name type="scientific">Paenibacillus ginsengarvi</name>
    <dbReference type="NCBI Taxonomy" id="400777"/>
    <lineage>
        <taxon>Bacteria</taxon>
        <taxon>Bacillati</taxon>
        <taxon>Bacillota</taxon>
        <taxon>Bacilli</taxon>
        <taxon>Bacillales</taxon>
        <taxon>Paenibacillaceae</taxon>
        <taxon>Paenibacillus</taxon>
    </lineage>
</organism>
<accession>A0A3B0CN15</accession>
<dbReference type="PROSITE" id="PS50943">
    <property type="entry name" value="HTH_CROC1"/>
    <property type="match status" value="1"/>
</dbReference>
<dbReference type="RefSeq" id="WP_120745278.1">
    <property type="nucleotide sequence ID" value="NZ_RBAH01000001.1"/>
</dbReference>
<evidence type="ECO:0000259" key="1">
    <source>
        <dbReference type="PROSITE" id="PS50943"/>
    </source>
</evidence>
<sequence>MVDQIDCRLQEILDSRGIEQEWLCKQVGISSSAMKRIVKGESEPTFLTALKISEALDLVTNSIWSLKKESGAAS</sequence>